<dbReference type="AlphaFoldDB" id="A0A6L6IXN7"/>
<protein>
    <recommendedName>
        <fullName evidence="2">Flagellar hook-length control protein-like C-terminal domain-containing protein</fullName>
    </recommendedName>
</protein>
<organism evidence="3 4">
    <name type="scientific">Paracoccus shanxieyensis</name>
    <dbReference type="NCBI Taxonomy" id="2675752"/>
    <lineage>
        <taxon>Bacteria</taxon>
        <taxon>Pseudomonadati</taxon>
        <taxon>Pseudomonadota</taxon>
        <taxon>Alphaproteobacteria</taxon>
        <taxon>Rhodobacterales</taxon>
        <taxon>Paracoccaceae</taxon>
        <taxon>Paracoccus</taxon>
    </lineage>
</organism>
<dbReference type="RefSeq" id="WP_155044496.1">
    <property type="nucleotide sequence ID" value="NZ_WMIH01000008.1"/>
</dbReference>
<dbReference type="Pfam" id="PF02120">
    <property type="entry name" value="Flg_hook"/>
    <property type="match status" value="1"/>
</dbReference>
<dbReference type="EMBL" id="WMII01000008">
    <property type="protein sequence ID" value="MTH64629.1"/>
    <property type="molecule type" value="Genomic_DNA"/>
</dbReference>
<feature type="region of interest" description="Disordered" evidence="1">
    <location>
        <begin position="217"/>
        <end position="248"/>
    </location>
</feature>
<feature type="compositionally biased region" description="Polar residues" evidence="1">
    <location>
        <begin position="226"/>
        <end position="237"/>
    </location>
</feature>
<gene>
    <name evidence="3" type="ORF">GL284_10125</name>
</gene>
<feature type="region of interest" description="Disordered" evidence="1">
    <location>
        <begin position="359"/>
        <end position="412"/>
    </location>
</feature>
<dbReference type="CDD" id="cd17470">
    <property type="entry name" value="T3SS_Flik_C"/>
    <property type="match status" value="1"/>
</dbReference>
<dbReference type="Gene3D" id="3.30.750.140">
    <property type="match status" value="1"/>
</dbReference>
<evidence type="ECO:0000256" key="1">
    <source>
        <dbReference type="SAM" id="MobiDB-lite"/>
    </source>
</evidence>
<dbReference type="InterPro" id="IPR021136">
    <property type="entry name" value="Flagellar_hook_control-like_C"/>
</dbReference>
<evidence type="ECO:0000313" key="3">
    <source>
        <dbReference type="EMBL" id="MTH64629.1"/>
    </source>
</evidence>
<name>A0A6L6IXN7_9RHOB</name>
<dbReference type="Proteomes" id="UP000478740">
    <property type="component" value="Unassembled WGS sequence"/>
</dbReference>
<keyword evidence="4" id="KW-1185">Reference proteome</keyword>
<sequence>MHLGIFEPALAAPFTAKSLERPDQDSASGFLATFDQLTAVEAVAAGEMQDLGQADADEDIGDDADVVDINAIAAGQQPIPPDAALLQSVADVTAATDGSSDRAGAETEGTVDQPLQTSDADMSSGAGIPQKAEATAAYPAGSGHGKQAQAEAMTVGQKQAQSALVQVTTADGGGADILGDGDPAIDAAQTWAEDVAPQSGQDTLSGRMVAATEPSAAAFDPGAGSGANTAQDGSSPAPQAAETLKPETPASLQDIVVDLTLHVAKELRAEPIMASHALRLPHVDPREVTRQISEKLAQADQNRVEITLSPEELGKVRLIVTPGDTPSVAVYAENRDTLELLRRHADLLGRELRDAGMSGASLHFGDSEQSDRSFRASSQARQGRGEHFAEAAPQQASIPPASVSGRQIDMRI</sequence>
<accession>A0A6L6IXN7</accession>
<proteinExistence type="predicted"/>
<feature type="domain" description="Flagellar hook-length control protein-like C-terminal" evidence="2">
    <location>
        <begin position="295"/>
        <end position="371"/>
    </location>
</feature>
<feature type="region of interest" description="Disordered" evidence="1">
    <location>
        <begin position="96"/>
        <end position="154"/>
    </location>
</feature>
<comment type="caution">
    <text evidence="3">The sequence shown here is derived from an EMBL/GenBank/DDBJ whole genome shotgun (WGS) entry which is preliminary data.</text>
</comment>
<feature type="compositionally biased region" description="Low complexity" evidence="1">
    <location>
        <begin position="390"/>
        <end position="404"/>
    </location>
</feature>
<feature type="compositionally biased region" description="Basic and acidic residues" evidence="1">
    <location>
        <begin position="365"/>
        <end position="374"/>
    </location>
</feature>
<evidence type="ECO:0000313" key="4">
    <source>
        <dbReference type="Proteomes" id="UP000478740"/>
    </source>
</evidence>
<reference evidence="3 4" key="1">
    <citation type="submission" date="2019-11" db="EMBL/GenBank/DDBJ databases">
        <authorList>
            <person name="Dong K."/>
        </authorList>
    </citation>
    <scope>NUCLEOTIDE SEQUENCE [LARGE SCALE GENOMIC DNA]</scope>
    <source>
        <strain evidence="3 4">DK608</strain>
    </source>
</reference>
<dbReference type="InterPro" id="IPR038610">
    <property type="entry name" value="FliK-like_C_sf"/>
</dbReference>
<evidence type="ECO:0000259" key="2">
    <source>
        <dbReference type="Pfam" id="PF02120"/>
    </source>
</evidence>